<evidence type="ECO:0000313" key="3">
    <source>
        <dbReference type="Proteomes" id="UP001497516"/>
    </source>
</evidence>
<organism evidence="2 3">
    <name type="scientific">Linum trigynum</name>
    <dbReference type="NCBI Taxonomy" id="586398"/>
    <lineage>
        <taxon>Eukaryota</taxon>
        <taxon>Viridiplantae</taxon>
        <taxon>Streptophyta</taxon>
        <taxon>Embryophyta</taxon>
        <taxon>Tracheophyta</taxon>
        <taxon>Spermatophyta</taxon>
        <taxon>Magnoliopsida</taxon>
        <taxon>eudicotyledons</taxon>
        <taxon>Gunneridae</taxon>
        <taxon>Pentapetalae</taxon>
        <taxon>rosids</taxon>
        <taxon>fabids</taxon>
        <taxon>Malpighiales</taxon>
        <taxon>Linaceae</taxon>
        <taxon>Linum</taxon>
    </lineage>
</organism>
<feature type="transmembrane region" description="Helical" evidence="1">
    <location>
        <begin position="52"/>
        <end position="71"/>
    </location>
</feature>
<dbReference type="AlphaFoldDB" id="A0AAV2FM32"/>
<evidence type="ECO:0000256" key="1">
    <source>
        <dbReference type="SAM" id="Phobius"/>
    </source>
</evidence>
<keyword evidence="1" id="KW-1133">Transmembrane helix</keyword>
<accession>A0AAV2FM32</accession>
<reference evidence="2 3" key="1">
    <citation type="submission" date="2024-04" db="EMBL/GenBank/DDBJ databases">
        <authorList>
            <person name="Fracassetti M."/>
        </authorList>
    </citation>
    <scope>NUCLEOTIDE SEQUENCE [LARGE SCALE GENOMIC DNA]</scope>
</reference>
<keyword evidence="1" id="KW-0812">Transmembrane</keyword>
<keyword evidence="1" id="KW-0472">Membrane</keyword>
<protein>
    <submittedName>
        <fullName evidence="2">Uncharacterized protein</fullName>
    </submittedName>
</protein>
<keyword evidence="3" id="KW-1185">Reference proteome</keyword>
<gene>
    <name evidence="2" type="ORF">LTRI10_LOCUS39579</name>
</gene>
<evidence type="ECO:0000313" key="2">
    <source>
        <dbReference type="EMBL" id="CAL1399389.1"/>
    </source>
</evidence>
<dbReference type="EMBL" id="OZ034820">
    <property type="protein sequence ID" value="CAL1399389.1"/>
    <property type="molecule type" value="Genomic_DNA"/>
</dbReference>
<sequence length="72" mass="8281">MGFTRVDRVGSGGYPWVRVLLPSLLEADLRYSITIGARDLILGVKIIVKKEIFILSIMFFYVCIVLFSFYME</sequence>
<name>A0AAV2FM32_9ROSI</name>
<proteinExistence type="predicted"/>
<dbReference type="Proteomes" id="UP001497516">
    <property type="component" value="Chromosome 7"/>
</dbReference>